<keyword evidence="2" id="KW-0808">Transferase</keyword>
<organism evidence="5 6">
    <name type="scientific">Ascobolus immersus RN42</name>
    <dbReference type="NCBI Taxonomy" id="1160509"/>
    <lineage>
        <taxon>Eukaryota</taxon>
        <taxon>Fungi</taxon>
        <taxon>Dikarya</taxon>
        <taxon>Ascomycota</taxon>
        <taxon>Pezizomycotina</taxon>
        <taxon>Pezizomycetes</taxon>
        <taxon>Pezizales</taxon>
        <taxon>Ascobolaceae</taxon>
        <taxon>Ascobolus</taxon>
    </lineage>
</organism>
<dbReference type="STRING" id="1160509.A0A3N4IVG9"/>
<dbReference type="AlphaFoldDB" id="A0A3N4IVG9"/>
<keyword evidence="6" id="KW-1185">Reference proteome</keyword>
<comment type="similarity">
    <text evidence="1">Belongs to the acetyltransferase family. GNAT subfamily.</text>
</comment>
<protein>
    <recommendedName>
        <fullName evidence="4">N-acetyltransferase domain-containing protein</fullName>
    </recommendedName>
</protein>
<dbReference type="OrthoDB" id="5043642at2759"/>
<dbReference type="PANTHER" id="PTHR13256">
    <property type="entry name" value="N-ACETYLTRANSFERASE 9"/>
    <property type="match status" value="1"/>
</dbReference>
<evidence type="ECO:0000259" key="4">
    <source>
        <dbReference type="Pfam" id="PF13302"/>
    </source>
</evidence>
<dbReference type="Pfam" id="PF13302">
    <property type="entry name" value="Acetyltransf_3"/>
    <property type="match status" value="1"/>
</dbReference>
<evidence type="ECO:0000256" key="1">
    <source>
        <dbReference type="ARBA" id="ARBA00009342"/>
    </source>
</evidence>
<evidence type="ECO:0000313" key="6">
    <source>
        <dbReference type="Proteomes" id="UP000275078"/>
    </source>
</evidence>
<dbReference type="InterPro" id="IPR016181">
    <property type="entry name" value="Acyl_CoA_acyltransferase"/>
</dbReference>
<name>A0A3N4IVG9_ASCIM</name>
<reference evidence="5 6" key="1">
    <citation type="journal article" date="2018" name="Nat. Ecol. Evol.">
        <title>Pezizomycetes genomes reveal the molecular basis of ectomycorrhizal truffle lifestyle.</title>
        <authorList>
            <person name="Murat C."/>
            <person name="Payen T."/>
            <person name="Noel B."/>
            <person name="Kuo A."/>
            <person name="Morin E."/>
            <person name="Chen J."/>
            <person name="Kohler A."/>
            <person name="Krizsan K."/>
            <person name="Balestrini R."/>
            <person name="Da Silva C."/>
            <person name="Montanini B."/>
            <person name="Hainaut M."/>
            <person name="Levati E."/>
            <person name="Barry K.W."/>
            <person name="Belfiori B."/>
            <person name="Cichocki N."/>
            <person name="Clum A."/>
            <person name="Dockter R.B."/>
            <person name="Fauchery L."/>
            <person name="Guy J."/>
            <person name="Iotti M."/>
            <person name="Le Tacon F."/>
            <person name="Lindquist E.A."/>
            <person name="Lipzen A."/>
            <person name="Malagnac F."/>
            <person name="Mello A."/>
            <person name="Molinier V."/>
            <person name="Miyauchi S."/>
            <person name="Poulain J."/>
            <person name="Riccioni C."/>
            <person name="Rubini A."/>
            <person name="Sitrit Y."/>
            <person name="Splivallo R."/>
            <person name="Traeger S."/>
            <person name="Wang M."/>
            <person name="Zifcakova L."/>
            <person name="Wipf D."/>
            <person name="Zambonelli A."/>
            <person name="Paolocci F."/>
            <person name="Nowrousian M."/>
            <person name="Ottonello S."/>
            <person name="Baldrian P."/>
            <person name="Spatafora J.W."/>
            <person name="Henrissat B."/>
            <person name="Nagy L.G."/>
            <person name="Aury J.M."/>
            <person name="Wincker P."/>
            <person name="Grigoriev I.V."/>
            <person name="Bonfante P."/>
            <person name="Martin F.M."/>
        </authorList>
    </citation>
    <scope>NUCLEOTIDE SEQUENCE [LARGE SCALE GENOMIC DNA]</scope>
    <source>
        <strain evidence="5 6">RN42</strain>
    </source>
</reference>
<dbReference type="SUPFAM" id="SSF55729">
    <property type="entry name" value="Acyl-CoA N-acyltransferases (Nat)"/>
    <property type="match status" value="1"/>
</dbReference>
<dbReference type="InterPro" id="IPR039135">
    <property type="entry name" value="NAT9-like"/>
</dbReference>
<accession>A0A3N4IVG9</accession>
<dbReference type="EMBL" id="ML119653">
    <property type="protein sequence ID" value="RPA85614.1"/>
    <property type="molecule type" value="Genomic_DNA"/>
</dbReference>
<gene>
    <name evidence="5" type="ORF">BJ508DRAFT_302867</name>
</gene>
<dbReference type="InterPro" id="IPR000182">
    <property type="entry name" value="GNAT_dom"/>
</dbReference>
<evidence type="ECO:0000256" key="2">
    <source>
        <dbReference type="ARBA" id="ARBA00022679"/>
    </source>
</evidence>
<sequence>MHLNEHTALVNNKVLLVPYEARHVPAYHEWMGDEDLLQATASERLTLEQEYDMQKSWRQDSDKLTFIICEEDASIAVAGLNPIRAGEFDTPATMVGDINMFLSPYDNGEEASKTEVVGEVELMIAVQRRRRNGLGKSALLLFIAYVLANADKVAGEGKKLVELRAKIHGKNEASVALFEGIGFKKVGEKVNYFGEWDLSIPLTEDNVAALKAQTAEWKSIGYVEH</sequence>
<feature type="domain" description="N-acetyltransferase" evidence="4">
    <location>
        <begin position="14"/>
        <end position="184"/>
    </location>
</feature>
<evidence type="ECO:0000313" key="5">
    <source>
        <dbReference type="EMBL" id="RPA85614.1"/>
    </source>
</evidence>
<dbReference type="Proteomes" id="UP000275078">
    <property type="component" value="Unassembled WGS sequence"/>
</dbReference>
<proteinExistence type="inferred from homology"/>
<dbReference type="Gene3D" id="3.40.630.30">
    <property type="match status" value="1"/>
</dbReference>
<dbReference type="PANTHER" id="PTHR13256:SF16">
    <property type="entry name" value="ALPHA_BETA-TUBULIN-N-ACETYLTRANSFERASE 9"/>
    <property type="match status" value="1"/>
</dbReference>
<evidence type="ECO:0000256" key="3">
    <source>
        <dbReference type="ARBA" id="ARBA00023315"/>
    </source>
</evidence>
<keyword evidence="3" id="KW-0012">Acyltransferase</keyword>
<dbReference type="GO" id="GO:0008080">
    <property type="term" value="F:N-acetyltransferase activity"/>
    <property type="evidence" value="ECO:0007669"/>
    <property type="project" value="InterPro"/>
</dbReference>